<organism evidence="9 10">
    <name type="scientific">Rhizobium herbae</name>
    <dbReference type="NCBI Taxonomy" id="508661"/>
    <lineage>
        <taxon>Bacteria</taxon>
        <taxon>Pseudomonadati</taxon>
        <taxon>Pseudomonadota</taxon>
        <taxon>Alphaproteobacteria</taxon>
        <taxon>Hyphomicrobiales</taxon>
        <taxon>Rhizobiaceae</taxon>
        <taxon>Rhizobium/Agrobacterium group</taxon>
        <taxon>Rhizobium</taxon>
    </lineage>
</organism>
<dbReference type="SUPFAM" id="SSF51261">
    <property type="entry name" value="Duplicated hybrid motif"/>
    <property type="match status" value="1"/>
</dbReference>
<feature type="transmembrane region" description="Helical" evidence="7">
    <location>
        <begin position="33"/>
        <end position="58"/>
    </location>
</feature>
<comment type="caution">
    <text evidence="9">The sequence shown here is derived from an EMBL/GenBank/DDBJ whole genome shotgun (WGS) entry which is preliminary data.</text>
</comment>
<keyword evidence="7" id="KW-0812">Transmembrane</keyword>
<evidence type="ECO:0000256" key="3">
    <source>
        <dbReference type="ARBA" id="ARBA00022723"/>
    </source>
</evidence>
<dbReference type="Pfam" id="PF01551">
    <property type="entry name" value="Peptidase_M23"/>
    <property type="match status" value="1"/>
</dbReference>
<dbReference type="Proteomes" id="UP000823786">
    <property type="component" value="Unassembled WGS sequence"/>
</dbReference>
<dbReference type="Gene3D" id="2.70.70.10">
    <property type="entry name" value="Glucose Permease (Domain IIA)"/>
    <property type="match status" value="1"/>
</dbReference>
<keyword evidence="4 9" id="KW-0378">Hydrolase</keyword>
<dbReference type="EMBL" id="JAGGJV010000001">
    <property type="protein sequence ID" value="MBP1856955.1"/>
    <property type="molecule type" value="Genomic_DNA"/>
</dbReference>
<proteinExistence type="predicted"/>
<keyword evidence="5" id="KW-0862">Zinc</keyword>
<keyword evidence="6" id="KW-0482">Metalloprotease</keyword>
<dbReference type="PANTHER" id="PTHR21666:SF288">
    <property type="entry name" value="CELL DIVISION PROTEIN YTFB"/>
    <property type="match status" value="1"/>
</dbReference>
<reference evidence="9 10" key="1">
    <citation type="submission" date="2021-03" db="EMBL/GenBank/DDBJ databases">
        <title>Genomic Encyclopedia of Type Strains, Phase IV (KMG-IV): sequencing the most valuable type-strain genomes for metagenomic binning, comparative biology and taxonomic classification.</title>
        <authorList>
            <person name="Goeker M."/>
        </authorList>
    </citation>
    <scope>NUCLEOTIDE SEQUENCE [LARGE SCALE GENOMIC DNA]</scope>
    <source>
        <strain evidence="9 10">DSM 26427</strain>
    </source>
</reference>
<dbReference type="InterPro" id="IPR011055">
    <property type="entry name" value="Dup_hybrid_motif"/>
</dbReference>
<evidence type="ECO:0000256" key="4">
    <source>
        <dbReference type="ARBA" id="ARBA00022801"/>
    </source>
</evidence>
<evidence type="ECO:0000313" key="10">
    <source>
        <dbReference type="Proteomes" id="UP000823786"/>
    </source>
</evidence>
<evidence type="ECO:0000256" key="6">
    <source>
        <dbReference type="ARBA" id="ARBA00023049"/>
    </source>
</evidence>
<evidence type="ECO:0000256" key="5">
    <source>
        <dbReference type="ARBA" id="ARBA00022833"/>
    </source>
</evidence>
<keyword evidence="2" id="KW-0645">Protease</keyword>
<keyword evidence="10" id="KW-1185">Reference proteome</keyword>
<name>A0ABS4EG83_9HYPH</name>
<dbReference type="PANTHER" id="PTHR21666">
    <property type="entry name" value="PEPTIDASE-RELATED"/>
    <property type="match status" value="1"/>
</dbReference>
<protein>
    <submittedName>
        <fullName evidence="9">Murein DD-endopeptidase MepM/ murein hydrolase activator NlpD</fullName>
    </submittedName>
</protein>
<evidence type="ECO:0000256" key="2">
    <source>
        <dbReference type="ARBA" id="ARBA00022670"/>
    </source>
</evidence>
<sequence>MSTESRVFGKRAQKHIIILASGDRVRHMTFQPWMAALSICFISVFSIGYLAATSYLVLRDDLIGGTMARQARMQHEYEDRIAALRAQVDRVTSRQLLDQQVVEDKVEKLLQQQMALSSRHGKLGTLLDRAEESGIAEKEPQPTLTAPQAYEKRADASGGIKAIERLMGMGSQEPQQKIALAYAPQSDVGGQEPMSDRADRLFSKVTLSLKDIEQEQKSRIESLTAGASQATDAIMTILARTGVKVPQDEQMPAAPTIVTGDESAIGGPFVEPETTEAFDRSLVGLDTALARLEHVRSQVKKLPFNNPSPASDITSTFGNRLDPFLGRLALHAGIDFRAPTGTRILATAPGTVIAAGKTGGYGNLVEIDHGNGITTRYAHLSTILVNVGNKVSTGEAIARSGSTGRSTGPHLHYEVRLNGEAVDPMRFLTAGIKLSHYIN</sequence>
<evidence type="ECO:0000256" key="1">
    <source>
        <dbReference type="ARBA" id="ARBA00001947"/>
    </source>
</evidence>
<comment type="cofactor">
    <cofactor evidence="1">
        <name>Zn(2+)</name>
        <dbReference type="ChEBI" id="CHEBI:29105"/>
    </cofactor>
</comment>
<dbReference type="InterPro" id="IPR016047">
    <property type="entry name" value="M23ase_b-sheet_dom"/>
</dbReference>
<feature type="domain" description="M23ase beta-sheet core" evidence="8">
    <location>
        <begin position="330"/>
        <end position="424"/>
    </location>
</feature>
<dbReference type="InterPro" id="IPR050570">
    <property type="entry name" value="Cell_wall_metabolism_enzyme"/>
</dbReference>
<evidence type="ECO:0000256" key="7">
    <source>
        <dbReference type="SAM" id="Phobius"/>
    </source>
</evidence>
<dbReference type="GO" id="GO:0016787">
    <property type="term" value="F:hydrolase activity"/>
    <property type="evidence" value="ECO:0007669"/>
    <property type="project" value="UniProtKB-KW"/>
</dbReference>
<dbReference type="CDD" id="cd12797">
    <property type="entry name" value="M23_peptidase"/>
    <property type="match status" value="1"/>
</dbReference>
<keyword evidence="7" id="KW-0472">Membrane</keyword>
<keyword evidence="7" id="KW-1133">Transmembrane helix</keyword>
<keyword evidence="3" id="KW-0479">Metal-binding</keyword>
<gene>
    <name evidence="9" type="ORF">J2Z75_000435</name>
</gene>
<evidence type="ECO:0000259" key="8">
    <source>
        <dbReference type="Pfam" id="PF01551"/>
    </source>
</evidence>
<accession>A0ABS4EG83</accession>
<evidence type="ECO:0000313" key="9">
    <source>
        <dbReference type="EMBL" id="MBP1856955.1"/>
    </source>
</evidence>